<organism evidence="2 3">
    <name type="scientific">Cephalotrichum gorgonifer</name>
    <dbReference type="NCBI Taxonomy" id="2041049"/>
    <lineage>
        <taxon>Eukaryota</taxon>
        <taxon>Fungi</taxon>
        <taxon>Dikarya</taxon>
        <taxon>Ascomycota</taxon>
        <taxon>Pezizomycotina</taxon>
        <taxon>Sordariomycetes</taxon>
        <taxon>Hypocreomycetidae</taxon>
        <taxon>Microascales</taxon>
        <taxon>Microascaceae</taxon>
        <taxon>Cephalotrichum</taxon>
    </lineage>
</organism>
<dbReference type="Proteomes" id="UP001187682">
    <property type="component" value="Unassembled WGS sequence"/>
</dbReference>
<dbReference type="EMBL" id="ONZQ02000014">
    <property type="protein sequence ID" value="SPO05935.1"/>
    <property type="molecule type" value="Genomic_DNA"/>
</dbReference>
<comment type="caution">
    <text evidence="2">The sequence shown here is derived from an EMBL/GenBank/DDBJ whole genome shotgun (WGS) entry which is preliminary data.</text>
</comment>
<gene>
    <name evidence="2" type="ORF">DNG_08624</name>
</gene>
<evidence type="ECO:0008006" key="4">
    <source>
        <dbReference type="Google" id="ProtNLM"/>
    </source>
</evidence>
<dbReference type="AlphaFoldDB" id="A0AAE8N6V6"/>
<protein>
    <recommendedName>
        <fullName evidence="4">Secreted protein</fullName>
    </recommendedName>
</protein>
<evidence type="ECO:0000256" key="1">
    <source>
        <dbReference type="SAM" id="SignalP"/>
    </source>
</evidence>
<accession>A0AAE8N6V6</accession>
<evidence type="ECO:0000313" key="2">
    <source>
        <dbReference type="EMBL" id="SPO05935.1"/>
    </source>
</evidence>
<proteinExistence type="predicted"/>
<name>A0AAE8N6V6_9PEZI</name>
<sequence>MSSSNTFTLRLTVLSLLRIPFLQSESPYLEPDGLWVLCRFFIAIRKRILPAGDGALAGGLPGFREDDLDLDLHLVRPLRVPDSPVPPLLFVVASACFVASRIFARPLG</sequence>
<keyword evidence="3" id="KW-1185">Reference proteome</keyword>
<feature type="chain" id="PRO_5041909022" description="Secreted protein" evidence="1">
    <location>
        <begin position="25"/>
        <end position="108"/>
    </location>
</feature>
<feature type="signal peptide" evidence="1">
    <location>
        <begin position="1"/>
        <end position="24"/>
    </location>
</feature>
<reference evidence="2" key="1">
    <citation type="submission" date="2018-03" db="EMBL/GenBank/DDBJ databases">
        <authorList>
            <person name="Guldener U."/>
        </authorList>
    </citation>
    <scope>NUCLEOTIDE SEQUENCE</scope>
</reference>
<keyword evidence="1" id="KW-0732">Signal</keyword>
<evidence type="ECO:0000313" key="3">
    <source>
        <dbReference type="Proteomes" id="UP001187682"/>
    </source>
</evidence>